<feature type="region of interest" description="Disordered" evidence="2">
    <location>
        <begin position="243"/>
        <end position="262"/>
    </location>
</feature>
<feature type="compositionally biased region" description="Pro residues" evidence="2">
    <location>
        <begin position="399"/>
        <end position="414"/>
    </location>
</feature>
<keyword evidence="5" id="KW-1185">Reference proteome</keyword>
<accession>A0A8H7E875</accession>
<feature type="compositionally biased region" description="Polar residues" evidence="2">
    <location>
        <begin position="297"/>
        <end position="310"/>
    </location>
</feature>
<feature type="region of interest" description="Disordered" evidence="2">
    <location>
        <begin position="79"/>
        <end position="121"/>
    </location>
</feature>
<evidence type="ECO:0000313" key="5">
    <source>
        <dbReference type="Proteomes" id="UP000606974"/>
    </source>
</evidence>
<keyword evidence="1" id="KW-0175">Coiled coil</keyword>
<dbReference type="OrthoDB" id="5376312at2759"/>
<feature type="coiled-coil region" evidence="1">
    <location>
        <begin position="184"/>
        <end position="217"/>
    </location>
</feature>
<reference evidence="4" key="1">
    <citation type="submission" date="2020-02" db="EMBL/GenBank/DDBJ databases">
        <authorList>
            <person name="Palmer J.M."/>
        </authorList>
    </citation>
    <scope>NUCLEOTIDE SEQUENCE</scope>
    <source>
        <strain evidence="4">EPUS1.4</strain>
        <tissue evidence="4">Thallus</tissue>
    </source>
</reference>
<feature type="compositionally biased region" description="Basic and acidic residues" evidence="2">
    <location>
        <begin position="268"/>
        <end position="283"/>
    </location>
</feature>
<name>A0A8H7E875_9EURO</name>
<feature type="compositionally biased region" description="Polar residues" evidence="2">
    <location>
        <begin position="487"/>
        <end position="504"/>
    </location>
</feature>
<feature type="transmembrane region" description="Helical" evidence="3">
    <location>
        <begin position="29"/>
        <end position="52"/>
    </location>
</feature>
<feature type="compositionally biased region" description="Basic and acidic residues" evidence="2">
    <location>
        <begin position="245"/>
        <end position="254"/>
    </location>
</feature>
<protein>
    <submittedName>
        <fullName evidence="4">Uncharacterized protein</fullName>
    </submittedName>
</protein>
<organism evidence="4 5">
    <name type="scientific">Endocarpon pusillum</name>
    <dbReference type="NCBI Taxonomy" id="364733"/>
    <lineage>
        <taxon>Eukaryota</taxon>
        <taxon>Fungi</taxon>
        <taxon>Dikarya</taxon>
        <taxon>Ascomycota</taxon>
        <taxon>Pezizomycotina</taxon>
        <taxon>Eurotiomycetes</taxon>
        <taxon>Chaetothyriomycetidae</taxon>
        <taxon>Verrucariales</taxon>
        <taxon>Verrucariaceae</taxon>
        <taxon>Endocarpon</taxon>
    </lineage>
</organism>
<evidence type="ECO:0000256" key="3">
    <source>
        <dbReference type="SAM" id="Phobius"/>
    </source>
</evidence>
<feature type="region of interest" description="Disordered" evidence="2">
    <location>
        <begin position="349"/>
        <end position="422"/>
    </location>
</feature>
<gene>
    <name evidence="4" type="ORF">GJ744_006643</name>
</gene>
<comment type="caution">
    <text evidence="4">The sequence shown here is derived from an EMBL/GenBank/DDBJ whole genome shotgun (WGS) entry which is preliminary data.</text>
</comment>
<feature type="region of interest" description="Disordered" evidence="2">
    <location>
        <begin position="450"/>
        <end position="504"/>
    </location>
</feature>
<dbReference type="AlphaFoldDB" id="A0A8H7E875"/>
<sequence length="504" mass="55373">MYMPAELALLYHSRFRRDAQQKSAGDSRVIFLSVSAAALIFLTVVLLSYTYIRRRGVRRKLPPSRTSWQFWRTRNKSYGQVSTHDRSQSDSGTNTAYTPTTTNARAASEDESAARSAVEAGVDRNTSVRSVMTLPAYSQAPKESEQVLGREGERAGMDTVVEFPETADEEEARRDEEMESLYQIRRARRREVEERERRRQERREARARGDFERLEELRLQSRLRAEAANAGSTTDLTAATMLAEHQSRGRDRRVSSVSYADVGHVRHDGSRLRANSEDSERGGLLDGAAPMGEGPSQGPSHNRVASGSSSFFSVLPHPRLRGRSTSSLSISTAASELDTPQPVLITPPAVHQHVRSSSGQRSPHGYDLAHNRTSSSSPARPRFTTEISGESDDVGESHIPPPLGPSPPAMVPPPEYDEQWGDAPAYISPVQDRDITAGSSFPNNHIGLHYEAIPSSRDGPPMGIASKAPRLPQIHTLPSISVEGATEPNTPASPVRRQGTSVEP</sequence>
<feature type="compositionally biased region" description="Low complexity" evidence="2">
    <location>
        <begin position="93"/>
        <end position="106"/>
    </location>
</feature>
<keyword evidence="3" id="KW-1133">Transmembrane helix</keyword>
<evidence type="ECO:0000256" key="2">
    <source>
        <dbReference type="SAM" id="MobiDB-lite"/>
    </source>
</evidence>
<keyword evidence="3" id="KW-0812">Transmembrane</keyword>
<dbReference type="Proteomes" id="UP000606974">
    <property type="component" value="Unassembled WGS sequence"/>
</dbReference>
<evidence type="ECO:0000313" key="4">
    <source>
        <dbReference type="EMBL" id="KAF7514029.1"/>
    </source>
</evidence>
<keyword evidence="3" id="KW-0472">Membrane</keyword>
<dbReference type="EMBL" id="JAACFV010000003">
    <property type="protein sequence ID" value="KAF7514029.1"/>
    <property type="molecule type" value="Genomic_DNA"/>
</dbReference>
<evidence type="ECO:0000256" key="1">
    <source>
        <dbReference type="SAM" id="Coils"/>
    </source>
</evidence>
<proteinExistence type="predicted"/>
<feature type="region of interest" description="Disordered" evidence="2">
    <location>
        <begin position="268"/>
        <end position="310"/>
    </location>
</feature>